<keyword evidence="2" id="KW-0067">ATP-binding</keyword>
<dbReference type="GO" id="GO:0005524">
    <property type="term" value="F:ATP binding"/>
    <property type="evidence" value="ECO:0007669"/>
    <property type="project" value="UniProtKB-KW"/>
</dbReference>
<dbReference type="AlphaFoldDB" id="A0A5N5TKY4"/>
<evidence type="ECO:0000313" key="5">
    <source>
        <dbReference type="EMBL" id="KAB7506806.1"/>
    </source>
</evidence>
<organism evidence="5 6">
    <name type="scientific">Armadillidium nasatum</name>
    <dbReference type="NCBI Taxonomy" id="96803"/>
    <lineage>
        <taxon>Eukaryota</taxon>
        <taxon>Metazoa</taxon>
        <taxon>Ecdysozoa</taxon>
        <taxon>Arthropoda</taxon>
        <taxon>Crustacea</taxon>
        <taxon>Multicrustacea</taxon>
        <taxon>Malacostraca</taxon>
        <taxon>Eumalacostraca</taxon>
        <taxon>Peracarida</taxon>
        <taxon>Isopoda</taxon>
        <taxon>Oniscidea</taxon>
        <taxon>Crinocheta</taxon>
        <taxon>Armadillidiidae</taxon>
        <taxon>Armadillidium</taxon>
    </lineage>
</organism>
<dbReference type="Gene3D" id="3.30.70.890">
    <property type="entry name" value="GHMP kinase, C-terminal domain"/>
    <property type="match status" value="1"/>
</dbReference>
<dbReference type="Pfam" id="PF00483">
    <property type="entry name" value="NTP_transferase"/>
    <property type="match status" value="1"/>
</dbReference>
<gene>
    <name evidence="5" type="primary">GLCAK2</name>
    <name evidence="5" type="ORF">Anas_05518</name>
</gene>
<feature type="domain" description="Nucleotidyl transferase" evidence="4">
    <location>
        <begin position="3"/>
        <end position="187"/>
    </location>
</feature>
<evidence type="ECO:0000259" key="3">
    <source>
        <dbReference type="Pfam" id="PF00288"/>
    </source>
</evidence>
<dbReference type="Pfam" id="PF00288">
    <property type="entry name" value="GHMP_kinases_N"/>
    <property type="match status" value="1"/>
</dbReference>
<dbReference type="InterPro" id="IPR006204">
    <property type="entry name" value="GHMP_kinase_N_dom"/>
</dbReference>
<dbReference type="PANTHER" id="PTHR38710:SF1">
    <property type="entry name" value="WITH PUTATIVE URIDYL PYROPHOSPHORYLASE-RELATED"/>
    <property type="match status" value="1"/>
</dbReference>
<evidence type="ECO:0000259" key="4">
    <source>
        <dbReference type="Pfam" id="PF00483"/>
    </source>
</evidence>
<feature type="domain" description="GHMP kinase N-terminal" evidence="3">
    <location>
        <begin position="309"/>
        <end position="398"/>
    </location>
</feature>
<dbReference type="Gene3D" id="3.30.230.10">
    <property type="match status" value="1"/>
</dbReference>
<proteinExistence type="predicted"/>
<dbReference type="SUPFAM" id="SSF53448">
    <property type="entry name" value="Nucleotide-diphospho-sugar transferases"/>
    <property type="match status" value="1"/>
</dbReference>
<dbReference type="InterPro" id="IPR014721">
    <property type="entry name" value="Ribsml_uS5_D2-typ_fold_subgr"/>
</dbReference>
<dbReference type="InterPro" id="IPR029044">
    <property type="entry name" value="Nucleotide-diphossugar_trans"/>
</dbReference>
<dbReference type="InterPro" id="IPR053034">
    <property type="entry name" value="Glucuronokinase-like"/>
</dbReference>
<dbReference type="EMBL" id="SEYY01000650">
    <property type="protein sequence ID" value="KAB7506806.1"/>
    <property type="molecule type" value="Genomic_DNA"/>
</dbReference>
<evidence type="ECO:0000256" key="1">
    <source>
        <dbReference type="ARBA" id="ARBA00022741"/>
    </source>
</evidence>
<dbReference type="InterPro" id="IPR036554">
    <property type="entry name" value="GHMP_kinase_C_sf"/>
</dbReference>
<keyword evidence="6" id="KW-1185">Reference proteome</keyword>
<evidence type="ECO:0000313" key="6">
    <source>
        <dbReference type="Proteomes" id="UP000326759"/>
    </source>
</evidence>
<evidence type="ECO:0000256" key="2">
    <source>
        <dbReference type="ARBA" id="ARBA00022840"/>
    </source>
</evidence>
<accession>A0A5N5TKY4</accession>
<sequence length="565" mass="64269">MRQLFTEVYLVSNADKYKHFERWAATASDFPLENLINDGSTLPTNSLGSLADFELVLRVKNLWEQDVVVIAGDMLFQDCKFEMSQVLEFFRHKSDGDVAIYYEMHESESTLSRGIVEVCSETKRIMKFLEKPKSTQTNSRYASVVFYCFRPLTLQNVLSYLKSSEIQRPNFGSFMQWLINEEKVTVYGMKLPTGFQLIGDVGLKDYESWVKYFSKQAHSFEIKGPITKRAYARIGLIGNPSDGFFGKTISLSIKNFWAETTIEESPTLRLIPHPLNDPTEFGSLSDLHGISSKEGYQGGLRLLQATCKMFYHFCAHRGIALSRRNFTLSYDTNIPRQVGLAGSSAIVTATLKCLMEFYNLTESDLPKPLQPKFILEVEKEELMINAGLQDRVVQVYEGLIYMDFTRELMNKLGHGHYEYININWTELPRFFLTYLSNPSDSGKIHSDVSTRFHTGDKVVQQGMSDLASLTDETLVAINERRWNDVAKFMQKNFSLRRQMYGDAVLGKSNIKMIEIGQKHGVAVKFPGSGGAVLGLLNSDTVIDDLRKEYQSHGCVFVEVIPHIPQ</sequence>
<dbReference type="InterPro" id="IPR005835">
    <property type="entry name" value="NTP_transferase_dom"/>
</dbReference>
<keyword evidence="5" id="KW-0418">Kinase</keyword>
<dbReference type="SUPFAM" id="SSF55060">
    <property type="entry name" value="GHMP Kinase, C-terminal domain"/>
    <property type="match status" value="1"/>
</dbReference>
<dbReference type="PANTHER" id="PTHR38710">
    <property type="entry name" value="WITH PUTATIVE URIDYL PYROPHOSPHORYLASE-RELATED"/>
    <property type="match status" value="1"/>
</dbReference>
<keyword evidence="1" id="KW-0547">Nucleotide-binding</keyword>
<dbReference type="Proteomes" id="UP000326759">
    <property type="component" value="Unassembled WGS sequence"/>
</dbReference>
<dbReference type="SUPFAM" id="SSF54211">
    <property type="entry name" value="Ribosomal protein S5 domain 2-like"/>
    <property type="match status" value="1"/>
</dbReference>
<dbReference type="InterPro" id="IPR020568">
    <property type="entry name" value="Ribosomal_Su5_D2-typ_SF"/>
</dbReference>
<protein>
    <submittedName>
        <fullName evidence="5">Putative glucuronokinase 2</fullName>
    </submittedName>
</protein>
<dbReference type="Gene3D" id="3.90.550.10">
    <property type="entry name" value="Spore Coat Polysaccharide Biosynthesis Protein SpsA, Chain A"/>
    <property type="match status" value="1"/>
</dbReference>
<dbReference type="FunFam" id="3.30.230.10:FF:000090">
    <property type="entry name" value="glucuronokinase 1-like isoform X1"/>
    <property type="match status" value="1"/>
</dbReference>
<reference evidence="5 6" key="1">
    <citation type="journal article" date="2019" name="PLoS Biol.">
        <title>Sex chromosomes control vertical transmission of feminizing Wolbachia symbionts in an isopod.</title>
        <authorList>
            <person name="Becking T."/>
            <person name="Chebbi M.A."/>
            <person name="Giraud I."/>
            <person name="Moumen B."/>
            <person name="Laverre T."/>
            <person name="Caubet Y."/>
            <person name="Peccoud J."/>
            <person name="Gilbert C."/>
            <person name="Cordaux R."/>
        </authorList>
    </citation>
    <scope>NUCLEOTIDE SEQUENCE [LARGE SCALE GENOMIC DNA]</scope>
    <source>
        <strain evidence="5">ANa2</strain>
        <tissue evidence="5">Whole body excluding digestive tract and cuticle</tissue>
    </source>
</reference>
<dbReference type="PRINTS" id="PR00959">
    <property type="entry name" value="MEVGALKINASE"/>
</dbReference>
<comment type="caution">
    <text evidence="5">The sequence shown here is derived from an EMBL/GenBank/DDBJ whole genome shotgun (WGS) entry which is preliminary data.</text>
</comment>
<dbReference type="GO" id="GO:0047940">
    <property type="term" value="F:glucuronokinase activity"/>
    <property type="evidence" value="ECO:0007669"/>
    <property type="project" value="TreeGrafter"/>
</dbReference>
<name>A0A5N5TKY4_9CRUS</name>
<keyword evidence="5" id="KW-0808">Transferase</keyword>
<dbReference type="OrthoDB" id="1924968at2759"/>